<evidence type="ECO:0000256" key="1">
    <source>
        <dbReference type="ARBA" id="ARBA00023186"/>
    </source>
</evidence>
<dbReference type="GO" id="GO:0051087">
    <property type="term" value="F:protein-folding chaperone binding"/>
    <property type="evidence" value="ECO:0007669"/>
    <property type="project" value="TreeGrafter"/>
</dbReference>
<dbReference type="PANTHER" id="PTHR44360:SF1">
    <property type="entry name" value="DNAJ HOMOLOG SUBFAMILY B MEMBER 9"/>
    <property type="match status" value="1"/>
</dbReference>
<dbReference type="SUPFAM" id="SSF46565">
    <property type="entry name" value="Chaperone J-domain"/>
    <property type="match status" value="1"/>
</dbReference>
<reference evidence="5 6" key="1">
    <citation type="submission" date="2017-02" db="EMBL/GenBank/DDBJ databases">
        <authorList>
            <person name="Peterson S.W."/>
        </authorList>
    </citation>
    <scope>NUCLEOTIDE SEQUENCE [LARGE SCALE GENOMIC DNA]</scope>
    <source>
        <strain evidence="5 6">DSM 25262</strain>
    </source>
</reference>
<organism evidence="5 6">
    <name type="scientific">Ohtaekwangia koreensis</name>
    <dbReference type="NCBI Taxonomy" id="688867"/>
    <lineage>
        <taxon>Bacteria</taxon>
        <taxon>Pseudomonadati</taxon>
        <taxon>Bacteroidota</taxon>
        <taxon>Cytophagia</taxon>
        <taxon>Cytophagales</taxon>
        <taxon>Fulvivirgaceae</taxon>
        <taxon>Ohtaekwangia</taxon>
    </lineage>
</organism>
<dbReference type="SMART" id="SM00271">
    <property type="entry name" value="DnaJ"/>
    <property type="match status" value="1"/>
</dbReference>
<dbReference type="Pfam" id="PF00226">
    <property type="entry name" value="DnaJ"/>
    <property type="match status" value="1"/>
</dbReference>
<dbReference type="GO" id="GO:0051787">
    <property type="term" value="F:misfolded protein binding"/>
    <property type="evidence" value="ECO:0007669"/>
    <property type="project" value="TreeGrafter"/>
</dbReference>
<feature type="region of interest" description="Disordered" evidence="2">
    <location>
        <begin position="74"/>
        <end position="100"/>
    </location>
</feature>
<keyword evidence="3" id="KW-0812">Transmembrane</keyword>
<dbReference type="InterPro" id="IPR036869">
    <property type="entry name" value="J_dom_sf"/>
</dbReference>
<accession>A0A1T5JBT4</accession>
<proteinExistence type="predicted"/>
<keyword evidence="3" id="KW-1133">Transmembrane helix</keyword>
<evidence type="ECO:0000256" key="3">
    <source>
        <dbReference type="SAM" id="Phobius"/>
    </source>
</evidence>
<feature type="transmembrane region" description="Helical" evidence="3">
    <location>
        <begin position="215"/>
        <end position="236"/>
    </location>
</feature>
<dbReference type="InterPro" id="IPR001623">
    <property type="entry name" value="DnaJ_domain"/>
</dbReference>
<keyword evidence="3" id="KW-0472">Membrane</keyword>
<dbReference type="EMBL" id="FUZU01000001">
    <property type="protein sequence ID" value="SKC49017.1"/>
    <property type="molecule type" value="Genomic_DNA"/>
</dbReference>
<dbReference type="AlphaFoldDB" id="A0A1T5JBT4"/>
<dbReference type="PROSITE" id="PS00636">
    <property type="entry name" value="DNAJ_1"/>
    <property type="match status" value="1"/>
</dbReference>
<keyword evidence="6" id="KW-1185">Reference proteome</keyword>
<feature type="transmembrane region" description="Helical" evidence="3">
    <location>
        <begin position="115"/>
        <end position="135"/>
    </location>
</feature>
<dbReference type="Gene3D" id="1.10.287.110">
    <property type="entry name" value="DnaJ domain"/>
    <property type="match status" value="1"/>
</dbReference>
<dbReference type="STRING" id="688867.SAMN05660236_0971"/>
<dbReference type="PROSITE" id="PS50076">
    <property type="entry name" value="DNAJ_2"/>
    <property type="match status" value="1"/>
</dbReference>
<dbReference type="GO" id="GO:0036503">
    <property type="term" value="P:ERAD pathway"/>
    <property type="evidence" value="ECO:0007669"/>
    <property type="project" value="TreeGrafter"/>
</dbReference>
<keyword evidence="1" id="KW-0143">Chaperone</keyword>
<dbReference type="InterPro" id="IPR051948">
    <property type="entry name" value="Hsp70_co-chaperone_J-domain"/>
</dbReference>
<dbReference type="Proteomes" id="UP000190961">
    <property type="component" value="Unassembled WGS sequence"/>
</dbReference>
<dbReference type="PRINTS" id="PR00625">
    <property type="entry name" value="JDOMAIN"/>
</dbReference>
<evidence type="ECO:0000313" key="6">
    <source>
        <dbReference type="Proteomes" id="UP000190961"/>
    </source>
</evidence>
<evidence type="ECO:0000256" key="2">
    <source>
        <dbReference type="SAM" id="MobiDB-lite"/>
    </source>
</evidence>
<dbReference type="PANTHER" id="PTHR44360">
    <property type="entry name" value="DNAJ HOMOLOG SUBFAMILY B MEMBER 9"/>
    <property type="match status" value="1"/>
</dbReference>
<sequence>MKDYYQILGVQYSAHAADIKRAYRMLAVRYHPDKNPDPQAEVLFKEINEAYDVLSDPQKKIQYDLRRQNPFVEVGYEQPSTPPPPRHRDPAYRRKRPPVYQKSERQRMRELMQNYLPYVKWLCWAGLVVTILFALDYILPYQTKQEKIVKGYNVTGRRGGYSHTVLIMESGKKIKLYGLDGGSIEVGNVLEYKETLIYRTVMSIVNGDYSRSLGYVYGGIALFPGILFVVALTGILRRKDVEYHFNACIVSGILLIINLYLIL</sequence>
<evidence type="ECO:0000313" key="5">
    <source>
        <dbReference type="EMBL" id="SKC49017.1"/>
    </source>
</evidence>
<feature type="domain" description="J" evidence="4">
    <location>
        <begin position="3"/>
        <end position="67"/>
    </location>
</feature>
<gene>
    <name evidence="5" type="ORF">SAMN05660236_0971</name>
</gene>
<dbReference type="InterPro" id="IPR018253">
    <property type="entry name" value="DnaJ_domain_CS"/>
</dbReference>
<dbReference type="CDD" id="cd06257">
    <property type="entry name" value="DnaJ"/>
    <property type="match status" value="1"/>
</dbReference>
<evidence type="ECO:0000259" key="4">
    <source>
        <dbReference type="PROSITE" id="PS50076"/>
    </source>
</evidence>
<protein>
    <submittedName>
        <fullName evidence="5">DnaJ domain-containing protein</fullName>
    </submittedName>
</protein>
<feature type="transmembrane region" description="Helical" evidence="3">
    <location>
        <begin position="243"/>
        <end position="262"/>
    </location>
</feature>
<name>A0A1T5JBT4_9BACT</name>
<dbReference type="OrthoDB" id="1495940at2"/>